<evidence type="ECO:0000313" key="2">
    <source>
        <dbReference type="Proteomes" id="UP001345013"/>
    </source>
</evidence>
<gene>
    <name evidence="1" type="ORF">LTR24_000598</name>
</gene>
<keyword evidence="2" id="KW-1185">Reference proteome</keyword>
<evidence type="ECO:0008006" key="3">
    <source>
        <dbReference type="Google" id="ProtNLM"/>
    </source>
</evidence>
<accession>A0ABR0KNB5</accession>
<dbReference type="EMBL" id="JAVRRG010000004">
    <property type="protein sequence ID" value="KAK5101542.1"/>
    <property type="molecule type" value="Genomic_DNA"/>
</dbReference>
<name>A0ABR0KNB5_9EURO</name>
<protein>
    <recommendedName>
        <fullName evidence="3">Myb-like domain-containing protein</fullName>
    </recommendedName>
</protein>
<dbReference type="Proteomes" id="UP001345013">
    <property type="component" value="Unassembled WGS sequence"/>
</dbReference>
<comment type="caution">
    <text evidence="1">The sequence shown here is derived from an EMBL/GenBank/DDBJ whole genome shotgun (WGS) entry which is preliminary data.</text>
</comment>
<proteinExistence type="predicted"/>
<organism evidence="1 2">
    <name type="scientific">Lithohypha guttulata</name>
    <dbReference type="NCBI Taxonomy" id="1690604"/>
    <lineage>
        <taxon>Eukaryota</taxon>
        <taxon>Fungi</taxon>
        <taxon>Dikarya</taxon>
        <taxon>Ascomycota</taxon>
        <taxon>Pezizomycotina</taxon>
        <taxon>Eurotiomycetes</taxon>
        <taxon>Chaetothyriomycetidae</taxon>
        <taxon>Chaetothyriales</taxon>
        <taxon>Trichomeriaceae</taxon>
        <taxon>Lithohypha</taxon>
    </lineage>
</organism>
<evidence type="ECO:0000313" key="1">
    <source>
        <dbReference type="EMBL" id="KAK5101542.1"/>
    </source>
</evidence>
<sequence>MIGLSYAWAVEGLLIRSGAANGVPVPAYQMPAGLAEKPQLVIVMGGSAFKEHGLSTPRMPPAVYHFALKQIERELSTLFQRVAHCVEGPGKTDYGDLDILALPDVDKPVPSLNEVGALLNAKSYYELSNGVFAQAIPWPSRSSITSSNSQAGSAMGVTCDNAIQDHAQPPELYIQLDLRICTSQQEFTWRLFAHAHGDLINIISAMIRHKGLTITDQALYLRIEDLETHNKKLARVELSQNPNQVLRYLGLDPSRFWHPFWSLDEMMTYIATCRFHNPARVNSADTTELDREDVTRTTLHPYDNDRLDKRPIFQYWFQTYLPAHINDAHGPSAHLTRDQVVRDVFSFFGPELQAKYNQQKAHHTTIIARSQLWTNIRTRILASKPTISNHDLHDTVKALKREILPSPSETTPTPLQTAYSSNDFATVITSAVSTHTAALSRYRHWLKANQANVELDKRKTNPYSNSELDVYSAEDDKVLTGLKNNGATWLEVLHALGKKSKSQLQAHWKGLQIEAKEQKGKENVPPG</sequence>
<reference evidence="1 2" key="1">
    <citation type="submission" date="2023-08" db="EMBL/GenBank/DDBJ databases">
        <title>Black Yeasts Isolated from many extreme environments.</title>
        <authorList>
            <person name="Coleine C."/>
            <person name="Stajich J.E."/>
            <person name="Selbmann L."/>
        </authorList>
    </citation>
    <scope>NUCLEOTIDE SEQUENCE [LARGE SCALE GENOMIC DNA]</scope>
    <source>
        <strain evidence="1 2">CCFEE 5885</strain>
    </source>
</reference>